<evidence type="ECO:0000313" key="2">
    <source>
        <dbReference type="EMBL" id="MBB4801212.1"/>
    </source>
</evidence>
<evidence type="ECO:0000256" key="1">
    <source>
        <dbReference type="SAM" id="SignalP"/>
    </source>
</evidence>
<dbReference type="RefSeq" id="WP_184159464.1">
    <property type="nucleotide sequence ID" value="NZ_JACHLD010000001.1"/>
</dbReference>
<feature type="signal peptide" evidence="1">
    <location>
        <begin position="1"/>
        <end position="24"/>
    </location>
</feature>
<keyword evidence="3" id="KW-1185">Reference proteome</keyword>
<dbReference type="InterPro" id="IPR037107">
    <property type="entry name" value="Put_OMP_sf"/>
</dbReference>
<gene>
    <name evidence="2" type="ORF">HNP37_001251</name>
</gene>
<keyword evidence="1" id="KW-0732">Signal</keyword>
<dbReference type="Proteomes" id="UP000561681">
    <property type="component" value="Unassembled WGS sequence"/>
</dbReference>
<evidence type="ECO:0000313" key="3">
    <source>
        <dbReference type="Proteomes" id="UP000561681"/>
    </source>
</evidence>
<feature type="chain" id="PRO_5031570418" description="Lipid A deacylase LpxR family protein" evidence="1">
    <location>
        <begin position="25"/>
        <end position="322"/>
    </location>
</feature>
<comment type="caution">
    <text evidence="2">The sequence shown here is derived from an EMBL/GenBank/DDBJ whole genome shotgun (WGS) entry which is preliminary data.</text>
</comment>
<proteinExistence type="predicted"/>
<dbReference type="Gene3D" id="2.40.128.140">
    <property type="entry name" value="Outer membrane protein"/>
    <property type="match status" value="1"/>
</dbReference>
<name>A0A7W7N7E3_9FLAO</name>
<dbReference type="AlphaFoldDB" id="A0A7W7N7E3"/>
<reference evidence="2 3" key="1">
    <citation type="submission" date="2020-08" db="EMBL/GenBank/DDBJ databases">
        <title>Functional genomics of gut bacteria from endangered species of beetles.</title>
        <authorList>
            <person name="Carlos-Shanley C."/>
        </authorList>
    </citation>
    <scope>NUCLEOTIDE SEQUENCE [LARGE SCALE GENOMIC DNA]</scope>
    <source>
        <strain evidence="2 3">S00142</strain>
    </source>
</reference>
<organism evidence="2 3">
    <name type="scientific">Flavobacterium nitrogenifigens</name>
    <dbReference type="NCBI Taxonomy" id="1617283"/>
    <lineage>
        <taxon>Bacteria</taxon>
        <taxon>Pseudomonadati</taxon>
        <taxon>Bacteroidota</taxon>
        <taxon>Flavobacteriia</taxon>
        <taxon>Flavobacteriales</taxon>
        <taxon>Flavobacteriaceae</taxon>
        <taxon>Flavobacterium</taxon>
    </lineage>
</organism>
<sequence>MVKKKKSKKALFAFLILTVTLTFGQGKKTEIGFISDNDLYTSSKNDMYYTNGLELFYRFLSKNNNQKINKEITEFRIGQYLYNPRFINAEAVDINDRPFAGYLFAEAGKSFFYQSESVLKTDFQIGFLGPNALGEELQKGFHEIIGYKKVFGWENQIHNALGLQAHVMYSKKMFPSEHNDFIDLHWQSEANLGTIFTGVSTGFMARIGFKNLLPIYDSNVHDASVNVNEQPNIKEFYFYAIPSVNYQFYDATIEGSMFNDTSPITFDLEPLRFNGEAGLKYRYNNFNISYSFIYRGKELKDPGIDTNKGYFYGSIRMGFLLR</sequence>
<dbReference type="InterPro" id="IPR018707">
    <property type="entry name" value="LpxR"/>
</dbReference>
<dbReference type="EMBL" id="JACHLD010000001">
    <property type="protein sequence ID" value="MBB4801212.1"/>
    <property type="molecule type" value="Genomic_DNA"/>
</dbReference>
<evidence type="ECO:0008006" key="4">
    <source>
        <dbReference type="Google" id="ProtNLM"/>
    </source>
</evidence>
<accession>A0A7W7N7E3</accession>
<protein>
    <recommendedName>
        <fullName evidence="4">Lipid A deacylase LpxR family protein</fullName>
    </recommendedName>
</protein>
<dbReference type="Pfam" id="PF09982">
    <property type="entry name" value="LpxR"/>
    <property type="match status" value="1"/>
</dbReference>